<name>A6WG94_KINRD</name>
<dbReference type="EMBL" id="CP000750">
    <property type="protein sequence ID" value="ABS05833.1"/>
    <property type="molecule type" value="Genomic_DNA"/>
</dbReference>
<dbReference type="eggNOG" id="ENOG5030S8C">
    <property type="taxonomic scope" value="Bacteria"/>
</dbReference>
<feature type="compositionally biased region" description="Polar residues" evidence="1">
    <location>
        <begin position="1"/>
        <end position="11"/>
    </location>
</feature>
<dbReference type="OrthoDB" id="3250773at2"/>
<dbReference type="Proteomes" id="UP000001116">
    <property type="component" value="Chromosome"/>
</dbReference>
<dbReference type="RefSeq" id="WP_012085865.1">
    <property type="nucleotide sequence ID" value="NC_009664.2"/>
</dbReference>
<keyword evidence="3" id="KW-1185">Reference proteome</keyword>
<sequence>MDDGSLNQDQQAAVSPAAPPAPLSAYERREWLALQAHWDQRRHRRPAWQIGAKLAHGTQRVAAAAAKGVPDAVRRPVAQLTGTIATTVTDRAAAPLLGQVTHLLELANEWMLDLNNPAGVQRLIEDRGLQVASFRDLHQLDLQVVDSLNHGLTAKAGTMGAAEGAAMGALSLVPFGPVAAIPMDLLLVQALTTSVATRIAYGYGFDAGADSERVFITHLLRRSFIEQASKAVPMRDAAQAYWAIDGRKKWSAKLLSDHRLLAAMKTAAEQLGPKSATVSVSQVSKFVPVVGMALSAGGSAAVMTQVAKDARRFCRTRFLCEKYGLPLPASLACWEEAEADTTEEDPEAENLR</sequence>
<evidence type="ECO:0000256" key="1">
    <source>
        <dbReference type="SAM" id="MobiDB-lite"/>
    </source>
</evidence>
<dbReference type="KEGG" id="kra:Krad_4370"/>
<dbReference type="InterPro" id="IPR024787">
    <property type="entry name" value="EcsC"/>
</dbReference>
<reference evidence="3" key="1">
    <citation type="journal article" date="2008" name="PLoS ONE">
        <title>Survival in nuclear waste, extreme resistance, and potential applications gleaned from the genome sequence of Kineococcus radiotolerans SRS30216.</title>
        <authorList>
            <person name="Bagwell C.E."/>
            <person name="Bhat S."/>
            <person name="Hawkins G.M."/>
            <person name="Smith B.W."/>
            <person name="Biswas T."/>
            <person name="Hoover T.R."/>
            <person name="Saunders E."/>
            <person name="Han C.S."/>
            <person name="Tsodikov O.V."/>
            <person name="Shimkets L.J."/>
        </authorList>
    </citation>
    <scope>NUCLEOTIDE SEQUENCE [LARGE SCALE GENOMIC DNA]</scope>
    <source>
        <strain evidence="3">ATCC BAA-149 / DSM 14245 / SRS30216</strain>
    </source>
</reference>
<dbReference type="Pfam" id="PF12787">
    <property type="entry name" value="EcsC"/>
    <property type="match status" value="1"/>
</dbReference>
<dbReference type="AlphaFoldDB" id="A6WG94"/>
<protein>
    <recommendedName>
        <fullName evidence="4">EcsC family protein</fullName>
    </recommendedName>
</protein>
<evidence type="ECO:0000313" key="2">
    <source>
        <dbReference type="EMBL" id="ABS05833.1"/>
    </source>
</evidence>
<accession>A6WG94</accession>
<evidence type="ECO:0000313" key="3">
    <source>
        <dbReference type="Proteomes" id="UP000001116"/>
    </source>
</evidence>
<dbReference type="STRING" id="266940.Krad_4370"/>
<feature type="region of interest" description="Disordered" evidence="1">
    <location>
        <begin position="1"/>
        <end position="21"/>
    </location>
</feature>
<proteinExistence type="predicted"/>
<evidence type="ECO:0008006" key="4">
    <source>
        <dbReference type="Google" id="ProtNLM"/>
    </source>
</evidence>
<organism evidence="2 3">
    <name type="scientific">Kineococcus radiotolerans (strain ATCC BAA-149 / DSM 14245 / SRS30216)</name>
    <dbReference type="NCBI Taxonomy" id="266940"/>
    <lineage>
        <taxon>Bacteria</taxon>
        <taxon>Bacillati</taxon>
        <taxon>Actinomycetota</taxon>
        <taxon>Actinomycetes</taxon>
        <taxon>Kineosporiales</taxon>
        <taxon>Kineosporiaceae</taxon>
        <taxon>Kineococcus</taxon>
    </lineage>
</organism>
<dbReference type="HOGENOM" id="CLU_067530_0_0_11"/>
<gene>
    <name evidence="2" type="ordered locus">Krad_4370</name>
</gene>